<feature type="transmembrane region" description="Helical" evidence="6">
    <location>
        <begin position="174"/>
        <end position="193"/>
    </location>
</feature>
<dbReference type="InterPro" id="IPR007603">
    <property type="entry name" value="Choline_transptr-like"/>
</dbReference>
<dbReference type="EMBL" id="OVEO01000005">
    <property type="protein sequence ID" value="SPQ96320.1"/>
    <property type="molecule type" value="Genomic_DNA"/>
</dbReference>
<dbReference type="GO" id="GO:0022857">
    <property type="term" value="F:transmembrane transporter activity"/>
    <property type="evidence" value="ECO:0007669"/>
    <property type="project" value="UniProtKB-UniRule"/>
</dbReference>
<dbReference type="Proteomes" id="UP000290189">
    <property type="component" value="Unassembled WGS sequence"/>
</dbReference>
<dbReference type="GO" id="GO:0005886">
    <property type="term" value="C:plasma membrane"/>
    <property type="evidence" value="ECO:0007669"/>
    <property type="project" value="UniProtKB-SubCell"/>
</dbReference>
<dbReference type="OMA" id="FNRWAFV"/>
<gene>
    <name evidence="7" type="ORF">PBRA_003995</name>
    <name evidence="8" type="ORF">PLBR_LOCUS3535</name>
</gene>
<dbReference type="EMBL" id="CDSF01000013">
    <property type="protein sequence ID" value="CEO95229.1"/>
    <property type="molecule type" value="Genomic_DNA"/>
</dbReference>
<keyword evidence="5 6" id="KW-0472">Membrane</keyword>
<feature type="transmembrane region" description="Helical" evidence="6">
    <location>
        <begin position="29"/>
        <end position="52"/>
    </location>
</feature>
<feature type="transmembrane region" description="Helical" evidence="6">
    <location>
        <begin position="363"/>
        <end position="387"/>
    </location>
</feature>
<feature type="transmembrane region" description="Helical" evidence="6">
    <location>
        <begin position="214"/>
        <end position="231"/>
    </location>
</feature>
<comment type="subcellular location">
    <subcellularLocation>
        <location evidence="6">Cell membrane</location>
        <topology evidence="6">Multi-pass membrane protein</topology>
    </subcellularLocation>
    <subcellularLocation>
        <location evidence="1">Membrane</location>
        <topology evidence="1">Multi-pass membrane protein</topology>
    </subcellularLocation>
</comment>
<evidence type="ECO:0000313" key="10">
    <source>
        <dbReference type="Proteomes" id="UP000290189"/>
    </source>
</evidence>
<organism evidence="7 9">
    <name type="scientific">Plasmodiophora brassicae</name>
    <name type="common">Clubroot disease agent</name>
    <dbReference type="NCBI Taxonomy" id="37360"/>
    <lineage>
        <taxon>Eukaryota</taxon>
        <taxon>Sar</taxon>
        <taxon>Rhizaria</taxon>
        <taxon>Endomyxa</taxon>
        <taxon>Phytomyxea</taxon>
        <taxon>Plasmodiophorida</taxon>
        <taxon>Plasmodiophoridae</taxon>
        <taxon>Plasmodiophora</taxon>
    </lineage>
</organism>
<feature type="transmembrane region" description="Helical" evidence="6">
    <location>
        <begin position="267"/>
        <end position="291"/>
    </location>
</feature>
<dbReference type="PANTHER" id="PTHR12385">
    <property type="entry name" value="CHOLINE TRANSPORTER-LIKE (SLC FAMILY 44)"/>
    <property type="match status" value="1"/>
</dbReference>
<evidence type="ECO:0000256" key="5">
    <source>
        <dbReference type="ARBA" id="ARBA00023136"/>
    </source>
</evidence>
<accession>A0A0G4IJ83</accession>
<dbReference type="OrthoDB" id="44736at2759"/>
<feature type="transmembrane region" description="Helical" evidence="6">
    <location>
        <begin position="116"/>
        <end position="149"/>
    </location>
</feature>
<reference evidence="7 9" key="1">
    <citation type="submission" date="2015-02" db="EMBL/GenBank/DDBJ databases">
        <authorList>
            <person name="Chooi Y.-H."/>
        </authorList>
    </citation>
    <scope>NUCLEOTIDE SEQUENCE [LARGE SCALE GENOMIC DNA]</scope>
    <source>
        <strain evidence="7">E3</strain>
    </source>
</reference>
<keyword evidence="3 6" id="KW-0812">Transmembrane</keyword>
<dbReference type="STRING" id="37360.A0A0G4IJ83"/>
<reference evidence="8 10" key="2">
    <citation type="submission" date="2018-03" db="EMBL/GenBank/DDBJ databases">
        <authorList>
            <person name="Fogelqvist J."/>
        </authorList>
    </citation>
    <scope>NUCLEOTIDE SEQUENCE [LARGE SCALE GENOMIC DNA]</scope>
</reference>
<keyword evidence="8" id="KW-0496">Mitochondrion</keyword>
<dbReference type="Proteomes" id="UP000039324">
    <property type="component" value="Unassembled WGS sequence"/>
</dbReference>
<evidence type="ECO:0000256" key="4">
    <source>
        <dbReference type="ARBA" id="ARBA00022989"/>
    </source>
</evidence>
<geneLocation type="mitochondrion" evidence="8"/>
<dbReference type="AlphaFoldDB" id="A0A0G4IJ83"/>
<evidence type="ECO:0000256" key="6">
    <source>
        <dbReference type="RuleBase" id="RU368066"/>
    </source>
</evidence>
<keyword evidence="4 6" id="KW-1133">Transmembrane helix</keyword>
<evidence type="ECO:0000313" key="8">
    <source>
        <dbReference type="EMBL" id="SPQ96320.1"/>
    </source>
</evidence>
<proteinExistence type="inferred from homology"/>
<sequence length="461" mass="50071">MRASSTGYDAFPDDRHCNYATRVPYRDPVFAILFVAQLAGVIALAVVFAPHADRGADGHGKPSQADGESQAMLYRILASLAVGVVASLLFGFIWLRIMQTYASKIIRLSIQANIALQTAIGLGALLAGLPMMSLIMFISAGVLALWYFLVRKRTFFSAVMLELSVSAIDQDPTVVWLTLASQVVAVVWMGVWMTALSGTVMRMQSDSINRPSDAQMNGVIFFLVLSLLWTIEVLRNTIHTTTAGVCGTFYFFGASRNATLKSARRTLTTTFGAVCLGSLIVSIVATLRVMVNRRRDRRRDTLANVCLDCLLRCIEDIIRYVSKFAFTRVAVYGESFMTACRATFELFRSRGLDVVIADDLSSFALVAGSLLGGAFAALLGGISALALSRNADLAVQLGVACFVCGFAITSMIMSVVTSGVATFIVLWAEEPHVLEQNHPELYARLNSAVRLQFPNFAMSGV</sequence>
<evidence type="ECO:0000256" key="3">
    <source>
        <dbReference type="ARBA" id="ARBA00022692"/>
    </source>
</evidence>
<evidence type="ECO:0000256" key="2">
    <source>
        <dbReference type="ARBA" id="ARBA00007168"/>
    </source>
</evidence>
<protein>
    <recommendedName>
        <fullName evidence="6">Choline transporter-like protein</fullName>
    </recommendedName>
</protein>
<feature type="transmembrane region" description="Helical" evidence="6">
    <location>
        <begin position="237"/>
        <end position="255"/>
    </location>
</feature>
<comment type="function">
    <text evidence="6">Choline transporter.</text>
</comment>
<dbReference type="PANTHER" id="PTHR12385:SF4">
    <property type="entry name" value="PROTEIN PNS1"/>
    <property type="match status" value="1"/>
</dbReference>
<feature type="transmembrane region" description="Helical" evidence="6">
    <location>
        <begin position="399"/>
        <end position="428"/>
    </location>
</feature>
<feature type="transmembrane region" description="Helical" evidence="6">
    <location>
        <begin position="72"/>
        <end position="95"/>
    </location>
</feature>
<evidence type="ECO:0000313" key="7">
    <source>
        <dbReference type="EMBL" id="CEO95229.1"/>
    </source>
</evidence>
<dbReference type="Pfam" id="PF04515">
    <property type="entry name" value="Choline_transpo"/>
    <property type="match status" value="1"/>
</dbReference>
<name>A0A0G4IJ83_PLABS</name>
<comment type="similarity">
    <text evidence="2 6">Belongs to the CTL (choline transporter-like) family.</text>
</comment>
<evidence type="ECO:0000256" key="1">
    <source>
        <dbReference type="ARBA" id="ARBA00004141"/>
    </source>
</evidence>
<keyword evidence="9" id="KW-1185">Reference proteome</keyword>
<evidence type="ECO:0000313" key="9">
    <source>
        <dbReference type="Proteomes" id="UP000039324"/>
    </source>
</evidence>